<evidence type="ECO:0000259" key="8">
    <source>
        <dbReference type="PROSITE" id="PS50893"/>
    </source>
</evidence>
<dbReference type="EMBL" id="CP045143">
    <property type="protein sequence ID" value="QFR22269.1"/>
    <property type="molecule type" value="Genomic_DNA"/>
</dbReference>
<gene>
    <name evidence="10" type="ORF">D1010_01760</name>
</gene>
<dbReference type="GO" id="GO:0140359">
    <property type="term" value="F:ABC-type transporter activity"/>
    <property type="evidence" value="ECO:0007669"/>
    <property type="project" value="InterPro"/>
</dbReference>
<evidence type="ECO:0000256" key="7">
    <source>
        <dbReference type="SAM" id="Phobius"/>
    </source>
</evidence>
<feature type="transmembrane region" description="Helical" evidence="7">
    <location>
        <begin position="121"/>
        <end position="140"/>
    </location>
</feature>
<keyword evidence="3" id="KW-0547">Nucleotide-binding</keyword>
<keyword evidence="5 7" id="KW-1133">Transmembrane helix</keyword>
<dbReference type="Gene3D" id="3.40.50.300">
    <property type="entry name" value="P-loop containing nucleotide triphosphate hydrolases"/>
    <property type="match status" value="1"/>
</dbReference>
<feature type="domain" description="ABC transmembrane type-1" evidence="9">
    <location>
        <begin position="12"/>
        <end position="292"/>
    </location>
</feature>
<dbReference type="PANTHER" id="PTHR24221">
    <property type="entry name" value="ATP-BINDING CASSETTE SUB-FAMILY B"/>
    <property type="match status" value="1"/>
</dbReference>
<dbReference type="KEGG" id="lhb:D1010_01760"/>
<dbReference type="SMART" id="SM00382">
    <property type="entry name" value="AAA"/>
    <property type="match status" value="1"/>
</dbReference>
<dbReference type="InterPro" id="IPR039421">
    <property type="entry name" value="Type_1_exporter"/>
</dbReference>
<dbReference type="Proteomes" id="UP000326779">
    <property type="component" value="Chromosome"/>
</dbReference>
<protein>
    <submittedName>
        <fullName evidence="10">ATP-binding cassette domain-containing protein</fullName>
    </submittedName>
</protein>
<reference evidence="10 11" key="1">
    <citation type="submission" date="2019-10" db="EMBL/GenBank/DDBJ databases">
        <title>The completed genome of Lactobacillus harbinensis M1.</title>
        <authorList>
            <person name="Zheng Y."/>
        </authorList>
    </citation>
    <scope>NUCLEOTIDE SEQUENCE [LARGE SCALE GENOMIC DNA]</scope>
    <source>
        <strain evidence="10 11">M1</strain>
    </source>
</reference>
<dbReference type="Gene3D" id="1.20.1560.10">
    <property type="entry name" value="ABC transporter type 1, transmembrane domain"/>
    <property type="match status" value="1"/>
</dbReference>
<proteinExistence type="predicted"/>
<evidence type="ECO:0000256" key="2">
    <source>
        <dbReference type="ARBA" id="ARBA00022692"/>
    </source>
</evidence>
<dbReference type="SUPFAM" id="SSF52540">
    <property type="entry name" value="P-loop containing nucleoside triphosphate hydrolases"/>
    <property type="match status" value="1"/>
</dbReference>
<accession>A0A5P8M1C9</accession>
<name>A0A5P8M1C9_9LACO</name>
<feature type="transmembrane region" description="Helical" evidence="7">
    <location>
        <begin position="12"/>
        <end position="33"/>
    </location>
</feature>
<organism evidence="10 11">
    <name type="scientific">Schleiferilactobacillus harbinensis</name>
    <dbReference type="NCBI Taxonomy" id="304207"/>
    <lineage>
        <taxon>Bacteria</taxon>
        <taxon>Bacillati</taxon>
        <taxon>Bacillota</taxon>
        <taxon>Bacilli</taxon>
        <taxon>Lactobacillales</taxon>
        <taxon>Lactobacillaceae</taxon>
        <taxon>Schleiferilactobacillus</taxon>
    </lineage>
</organism>
<dbReference type="RefSeq" id="WP_152260133.1">
    <property type="nucleotide sequence ID" value="NZ_CP045143.1"/>
</dbReference>
<evidence type="ECO:0000259" key="9">
    <source>
        <dbReference type="PROSITE" id="PS50929"/>
    </source>
</evidence>
<keyword evidence="2 7" id="KW-0812">Transmembrane</keyword>
<evidence type="ECO:0000256" key="6">
    <source>
        <dbReference type="ARBA" id="ARBA00023136"/>
    </source>
</evidence>
<evidence type="ECO:0000256" key="1">
    <source>
        <dbReference type="ARBA" id="ARBA00004651"/>
    </source>
</evidence>
<dbReference type="InterPro" id="IPR011527">
    <property type="entry name" value="ABC1_TM_dom"/>
</dbReference>
<dbReference type="Pfam" id="PF00005">
    <property type="entry name" value="ABC_tran"/>
    <property type="match status" value="1"/>
</dbReference>
<dbReference type="PROSITE" id="PS50929">
    <property type="entry name" value="ABC_TM1F"/>
    <property type="match status" value="1"/>
</dbReference>
<dbReference type="PANTHER" id="PTHR24221:SF654">
    <property type="entry name" value="ATP-BINDING CASSETTE SUB-FAMILY B MEMBER 6"/>
    <property type="match status" value="1"/>
</dbReference>
<dbReference type="PROSITE" id="PS50893">
    <property type="entry name" value="ABC_TRANSPORTER_2"/>
    <property type="match status" value="1"/>
</dbReference>
<feature type="transmembrane region" description="Helical" evidence="7">
    <location>
        <begin position="53"/>
        <end position="76"/>
    </location>
</feature>
<dbReference type="GO" id="GO:0005886">
    <property type="term" value="C:plasma membrane"/>
    <property type="evidence" value="ECO:0007669"/>
    <property type="project" value="UniProtKB-SubCell"/>
</dbReference>
<sequence length="547" mass="59105">MIVWQYGKKWQLLLFLVLAGATSLVNVAMAWIVTRFVAAAMGRDLGLFIRNVGIGAVIFISVGILNWLLVSCNALITRTVNVRVKAIMIQYIADDRPLTANSGAMVSFMTNDLKLLEEKGIANELVMSSNALLFIGALGGAASFDWLTATAFLIGNLLPAMISFWTQGTVSRAARAWSTANAAWTGQLKDFLAGLDTARTYQANGVLKARVGGLGQQLEQRLFHMTYLTAIVAGATMIVSSLCGMLLPYGVGIWRIIRGASTLAKFMGVLQLANSMRTPLLTVLDGINQWGAVKPIKQKIQAVQALHAAKRKADQSGPRLAGGPLQLRDVSVRIGQKTLLSHLNLTINPGEHVLLMAPSGFGKSTLLRVLQGEIPLASGTYTIGGVTVEEVPRTRRRQYFGLIKQTPFLFDDTIRYNLTLGAQFSASEITAAVQQAGLSQLVAEKGLTYRVGENGRNLSGGQSQRVEIARALLRRRPVLLADEAASALDDRLVRQVRQEFLTGPETLIEVGHQVPVAVQGLYDQVIHLDTAGKIGVSKVVKPILANT</sequence>
<dbReference type="InterPro" id="IPR003593">
    <property type="entry name" value="AAA+_ATPase"/>
</dbReference>
<evidence type="ECO:0000256" key="5">
    <source>
        <dbReference type="ARBA" id="ARBA00022989"/>
    </source>
</evidence>
<evidence type="ECO:0000256" key="3">
    <source>
        <dbReference type="ARBA" id="ARBA00022741"/>
    </source>
</evidence>
<dbReference type="InterPro" id="IPR036640">
    <property type="entry name" value="ABC1_TM_sf"/>
</dbReference>
<dbReference type="GO" id="GO:0005524">
    <property type="term" value="F:ATP binding"/>
    <property type="evidence" value="ECO:0007669"/>
    <property type="project" value="UniProtKB-KW"/>
</dbReference>
<keyword evidence="6 7" id="KW-0472">Membrane</keyword>
<dbReference type="SUPFAM" id="SSF90123">
    <property type="entry name" value="ABC transporter transmembrane region"/>
    <property type="match status" value="1"/>
</dbReference>
<comment type="subcellular location">
    <subcellularLocation>
        <location evidence="1">Cell membrane</location>
        <topology evidence="1">Multi-pass membrane protein</topology>
    </subcellularLocation>
</comment>
<dbReference type="AlphaFoldDB" id="A0A5P8M1C9"/>
<feature type="domain" description="ABC transporter" evidence="8">
    <location>
        <begin position="325"/>
        <end position="544"/>
    </location>
</feature>
<keyword evidence="4 10" id="KW-0067">ATP-binding</keyword>
<dbReference type="InterPro" id="IPR027417">
    <property type="entry name" value="P-loop_NTPase"/>
</dbReference>
<dbReference type="InterPro" id="IPR003439">
    <property type="entry name" value="ABC_transporter-like_ATP-bd"/>
</dbReference>
<dbReference type="PROSITE" id="PS00211">
    <property type="entry name" value="ABC_TRANSPORTER_1"/>
    <property type="match status" value="1"/>
</dbReference>
<evidence type="ECO:0000256" key="4">
    <source>
        <dbReference type="ARBA" id="ARBA00022840"/>
    </source>
</evidence>
<feature type="transmembrane region" description="Helical" evidence="7">
    <location>
        <begin position="146"/>
        <end position="165"/>
    </location>
</feature>
<evidence type="ECO:0000313" key="11">
    <source>
        <dbReference type="Proteomes" id="UP000326779"/>
    </source>
</evidence>
<dbReference type="InterPro" id="IPR017871">
    <property type="entry name" value="ABC_transporter-like_CS"/>
</dbReference>
<feature type="transmembrane region" description="Helical" evidence="7">
    <location>
        <begin position="227"/>
        <end position="247"/>
    </location>
</feature>
<dbReference type="GO" id="GO:0016887">
    <property type="term" value="F:ATP hydrolysis activity"/>
    <property type="evidence" value="ECO:0007669"/>
    <property type="project" value="InterPro"/>
</dbReference>
<evidence type="ECO:0000313" key="10">
    <source>
        <dbReference type="EMBL" id="QFR22269.1"/>
    </source>
</evidence>
<dbReference type="GO" id="GO:0034040">
    <property type="term" value="F:ATPase-coupled lipid transmembrane transporter activity"/>
    <property type="evidence" value="ECO:0007669"/>
    <property type="project" value="TreeGrafter"/>
</dbReference>